<evidence type="ECO:0000256" key="7">
    <source>
        <dbReference type="ARBA" id="ARBA00023136"/>
    </source>
</evidence>
<evidence type="ECO:0000256" key="8">
    <source>
        <dbReference type="SAM" id="Phobius"/>
    </source>
</evidence>
<keyword evidence="10" id="KW-1185">Reference proteome</keyword>
<dbReference type="AlphaFoldDB" id="A0A8F9TX29"/>
<feature type="transmembrane region" description="Helical" evidence="8">
    <location>
        <begin position="72"/>
        <end position="92"/>
    </location>
</feature>
<feature type="transmembrane region" description="Helical" evidence="8">
    <location>
        <begin position="98"/>
        <end position="119"/>
    </location>
</feature>
<dbReference type="GO" id="GO:0006508">
    <property type="term" value="P:proteolysis"/>
    <property type="evidence" value="ECO:0007669"/>
    <property type="project" value="UniProtKB-KW"/>
</dbReference>
<feature type="transmembrane region" description="Helical" evidence="8">
    <location>
        <begin position="221"/>
        <end position="241"/>
    </location>
</feature>
<comment type="subcellular location">
    <subcellularLocation>
        <location evidence="1">Cell membrane</location>
        <topology evidence="1">Multi-pass membrane protein</topology>
    </subcellularLocation>
</comment>
<evidence type="ECO:0000256" key="6">
    <source>
        <dbReference type="ARBA" id="ARBA00022989"/>
    </source>
</evidence>
<proteinExistence type="predicted"/>
<evidence type="ECO:0000256" key="4">
    <source>
        <dbReference type="ARBA" id="ARBA00022692"/>
    </source>
</evidence>
<evidence type="ECO:0000256" key="2">
    <source>
        <dbReference type="ARBA" id="ARBA00022475"/>
    </source>
</evidence>
<evidence type="ECO:0000256" key="3">
    <source>
        <dbReference type="ARBA" id="ARBA00022670"/>
    </source>
</evidence>
<keyword evidence="4 8" id="KW-0812">Transmembrane</keyword>
<evidence type="ECO:0000313" key="10">
    <source>
        <dbReference type="Proteomes" id="UP000825051"/>
    </source>
</evidence>
<gene>
    <name evidence="9" type="ORF">K0B96_01590</name>
</gene>
<feature type="transmembrane region" description="Helical" evidence="8">
    <location>
        <begin position="41"/>
        <end position="60"/>
    </location>
</feature>
<dbReference type="RefSeq" id="WP_220163070.1">
    <property type="nucleotide sequence ID" value="NZ_CP080507.1"/>
</dbReference>
<evidence type="ECO:0000256" key="1">
    <source>
        <dbReference type="ARBA" id="ARBA00004651"/>
    </source>
</evidence>
<keyword evidence="5" id="KW-0378">Hydrolase</keyword>
<sequence length="525" mass="57259">MTATPGLRWPTASIVLLGALVLLWVGGVWRLQMVWSHVPDYAFGWAVPVLAAFLLWERWPDRPDASETRTSGWWWAALAGTLLVLGFTRLLLEPFPAWPMMLWLFTGALVAVTLLLLACQRGGRTARHFAFPAAFIATALPWPAVLNTHLIAPLRETLAGAVAQAVNLLGYPAIAHGTVIEVGHGFIGVEEACSGIRSLQAAIMVALFLGELNRFAWRRRLAILGIGVGLALGSNGARTLFLAWESAVHGPTAVAEWHDPAGYALLVVCLGGLVAVGWWWRKYAGKVAVRTRRVQAPAAWRGRRSTQMAWVAIAACSVIEGGTQAWYARGDLAADAVMQLTANLPADAEGFQEDPFDATMQALLLCDAHEVGHWNTRDGHARAGYVLEWWSGQSARFATALHNPTVCLPMSGKALERARGIVPLTVGGVALPFQAYVFSSERGPMRVYYLQWDVRAGESFATRTGSDGPTSWLAQQWQDVRRARRNFQAMVIGLAVWGARDDRAADRALERELPAIITVRAVPAN</sequence>
<feature type="transmembrane region" description="Helical" evidence="8">
    <location>
        <begin position="261"/>
        <end position="280"/>
    </location>
</feature>
<protein>
    <submittedName>
        <fullName evidence="9">Exosortase/archaeosortase family protein</fullName>
    </submittedName>
</protein>
<keyword evidence="7 8" id="KW-0472">Membrane</keyword>
<keyword evidence="2" id="KW-1003">Cell membrane</keyword>
<dbReference type="InterPro" id="IPR026392">
    <property type="entry name" value="Exo/Archaeosortase_dom"/>
</dbReference>
<dbReference type="GO" id="GO:0005886">
    <property type="term" value="C:plasma membrane"/>
    <property type="evidence" value="ECO:0007669"/>
    <property type="project" value="UniProtKB-SubCell"/>
</dbReference>
<name>A0A8F9TX29_9BACT</name>
<dbReference type="KEGG" id="ole:K0B96_01590"/>
<dbReference type="EMBL" id="CP080507">
    <property type="protein sequence ID" value="QYM79338.1"/>
    <property type="molecule type" value="Genomic_DNA"/>
</dbReference>
<dbReference type="NCBIfam" id="TIGR04178">
    <property type="entry name" value="exo_archaeo"/>
    <property type="match status" value="1"/>
</dbReference>
<keyword evidence="6 8" id="KW-1133">Transmembrane helix</keyword>
<evidence type="ECO:0000256" key="5">
    <source>
        <dbReference type="ARBA" id="ARBA00022801"/>
    </source>
</evidence>
<dbReference type="InterPro" id="IPR019127">
    <property type="entry name" value="Exosortase"/>
</dbReference>
<evidence type="ECO:0000313" key="9">
    <source>
        <dbReference type="EMBL" id="QYM79338.1"/>
    </source>
</evidence>
<dbReference type="Pfam" id="PF09721">
    <property type="entry name" value="Exosortase_EpsH"/>
    <property type="match status" value="1"/>
</dbReference>
<feature type="transmembrane region" description="Helical" evidence="8">
    <location>
        <begin position="12"/>
        <end position="29"/>
    </location>
</feature>
<reference evidence="9" key="1">
    <citation type="submission" date="2021-08" db="EMBL/GenBank/DDBJ databases">
        <title>Genome of a novel bacterium of the phylum Verrucomicrobia, Oleiharenicola sp. KSB-15.</title>
        <authorList>
            <person name="Chung J.-H."/>
            <person name="Ahn J.-H."/>
            <person name="Yoon Y."/>
            <person name="Kim D.-Y."/>
            <person name="An S.-H."/>
            <person name="Park I."/>
            <person name="Yeon J."/>
        </authorList>
    </citation>
    <scope>NUCLEOTIDE SEQUENCE</scope>
    <source>
        <strain evidence="9">KSB-15</strain>
    </source>
</reference>
<organism evidence="9 10">
    <name type="scientific">Horticoccus luteus</name>
    <dbReference type="NCBI Taxonomy" id="2862869"/>
    <lineage>
        <taxon>Bacteria</taxon>
        <taxon>Pseudomonadati</taxon>
        <taxon>Verrucomicrobiota</taxon>
        <taxon>Opitutia</taxon>
        <taxon>Opitutales</taxon>
        <taxon>Opitutaceae</taxon>
        <taxon>Horticoccus</taxon>
    </lineage>
</organism>
<keyword evidence="3" id="KW-0645">Protease</keyword>
<dbReference type="GO" id="GO:0008233">
    <property type="term" value="F:peptidase activity"/>
    <property type="evidence" value="ECO:0007669"/>
    <property type="project" value="UniProtKB-KW"/>
</dbReference>
<accession>A0A8F9TX29</accession>
<dbReference type="Proteomes" id="UP000825051">
    <property type="component" value="Chromosome"/>
</dbReference>